<dbReference type="InterPro" id="IPR032867">
    <property type="entry name" value="DYW_dom"/>
</dbReference>
<reference evidence="4 5" key="1">
    <citation type="journal article" date="2022" name="Nat. Plants">
        <title>Genomes of leafy and leafless Platanthera orchids illuminate the evolution of mycoheterotrophy.</title>
        <authorList>
            <person name="Li M.H."/>
            <person name="Liu K.W."/>
            <person name="Li Z."/>
            <person name="Lu H.C."/>
            <person name="Ye Q.L."/>
            <person name="Zhang D."/>
            <person name="Wang J.Y."/>
            <person name="Li Y.F."/>
            <person name="Zhong Z.M."/>
            <person name="Liu X."/>
            <person name="Yu X."/>
            <person name="Liu D.K."/>
            <person name="Tu X.D."/>
            <person name="Liu B."/>
            <person name="Hao Y."/>
            <person name="Liao X.Y."/>
            <person name="Jiang Y.T."/>
            <person name="Sun W.H."/>
            <person name="Chen J."/>
            <person name="Chen Y.Q."/>
            <person name="Ai Y."/>
            <person name="Zhai J.W."/>
            <person name="Wu S.S."/>
            <person name="Zhou Z."/>
            <person name="Hsiao Y.Y."/>
            <person name="Wu W.L."/>
            <person name="Chen Y.Y."/>
            <person name="Lin Y.F."/>
            <person name="Hsu J.L."/>
            <person name="Li C.Y."/>
            <person name="Wang Z.W."/>
            <person name="Zhao X."/>
            <person name="Zhong W.Y."/>
            <person name="Ma X.K."/>
            <person name="Ma L."/>
            <person name="Huang J."/>
            <person name="Chen G.Z."/>
            <person name="Huang M.Z."/>
            <person name="Huang L."/>
            <person name="Peng D.H."/>
            <person name="Luo Y.B."/>
            <person name="Zou S.Q."/>
            <person name="Chen S.P."/>
            <person name="Lan S."/>
            <person name="Tsai W.C."/>
            <person name="Van de Peer Y."/>
            <person name="Liu Z.J."/>
        </authorList>
    </citation>
    <scope>NUCLEOTIDE SEQUENCE [LARGE SCALE GENOMIC DNA]</scope>
    <source>
        <strain evidence="4">Lor288</strain>
    </source>
</reference>
<sequence>MENMKLLISVSPQTSLRLLKIISQKRSLSLGKSIHAQLIISNLFNIIESNYLIDIYSKCGHISAARQVFDFMPNRNLVSVSSLMAGYFHNGYPSEVLSAYRIMGFGQSCSCPNEFIFATVLASCSDLQALEEGQQCHAYVLKSGLIFHSYIKNVLLHMYLTCSSMEDALQVFRSMPGLDIISFNSMVNGLLDHGRMSDALYLLTRMVAEISQWDHITYVAVLGLCADSRDLLLSRQVHCQTSKRGIEANLFVASAIVDAYGKCADSNAALSSFRGFSSRNVVSWTSIMSACTQNLSFEETLKLFVEMLADGVQPTEFTYAVVLSACAALAALSNGHLLNAHALKLGYNAHLTVGSALINMYSKSGSVEDALKIFMGLTWKDIISWNCMINGFSHNGLGREALVIFHRMLTEGVAPTYVTFIGVLLACSHLGLVDEGFYYINHFMRNLGIVPGVEHHTCIVGLLCRAGLLNQANVYMTTTDSNWDIVSWRTLLSACLVHRKFLLGRRVADYVLHLHPDDAGTYISLSNMYAKENRWDKVVKIRRLMREKCIKKEPGVSWIQVRDKVHVFASGDNQHPLIENIHKKIAELIDEIKAIGYAPKTASFLHDVEEEYKEGYLNYHSEKLAVVFGLMSMPSEAPIHVIKNLRMCDDCHIAIKLFSKVTKRKIVVRDVNRFHCFEGGVCSCDDYW</sequence>
<dbReference type="Pfam" id="PF01535">
    <property type="entry name" value="PPR"/>
    <property type="match status" value="4"/>
</dbReference>
<dbReference type="Gene3D" id="1.25.40.10">
    <property type="entry name" value="Tetratricopeptide repeat domain"/>
    <property type="match status" value="4"/>
</dbReference>
<accession>A0ABR2LNS7</accession>
<protein>
    <submittedName>
        <fullName evidence="4">Pentatricopeptide repeat-containing protein</fullName>
    </submittedName>
</protein>
<name>A0ABR2LNS7_9ASPA</name>
<feature type="repeat" description="PPR" evidence="2">
    <location>
        <begin position="381"/>
        <end position="415"/>
    </location>
</feature>
<evidence type="ECO:0000259" key="3">
    <source>
        <dbReference type="Pfam" id="PF14432"/>
    </source>
</evidence>
<dbReference type="Pfam" id="PF20431">
    <property type="entry name" value="E_motif"/>
    <property type="match status" value="1"/>
</dbReference>
<comment type="caution">
    <text evidence="4">The sequence shown here is derived from an EMBL/GenBank/DDBJ whole genome shotgun (WGS) entry which is preliminary data.</text>
</comment>
<feature type="repeat" description="PPR" evidence="2">
    <location>
        <begin position="45"/>
        <end position="79"/>
    </location>
</feature>
<dbReference type="InterPro" id="IPR011990">
    <property type="entry name" value="TPR-like_helical_dom_sf"/>
</dbReference>
<feature type="repeat" description="PPR" evidence="2">
    <location>
        <begin position="280"/>
        <end position="314"/>
    </location>
</feature>
<evidence type="ECO:0000313" key="4">
    <source>
        <dbReference type="EMBL" id="KAK8945697.1"/>
    </source>
</evidence>
<dbReference type="InterPro" id="IPR046848">
    <property type="entry name" value="E_motif"/>
</dbReference>
<dbReference type="InterPro" id="IPR002885">
    <property type="entry name" value="PPR_rpt"/>
</dbReference>
<organism evidence="4 5">
    <name type="scientific">Platanthera guangdongensis</name>
    <dbReference type="NCBI Taxonomy" id="2320717"/>
    <lineage>
        <taxon>Eukaryota</taxon>
        <taxon>Viridiplantae</taxon>
        <taxon>Streptophyta</taxon>
        <taxon>Embryophyta</taxon>
        <taxon>Tracheophyta</taxon>
        <taxon>Spermatophyta</taxon>
        <taxon>Magnoliopsida</taxon>
        <taxon>Liliopsida</taxon>
        <taxon>Asparagales</taxon>
        <taxon>Orchidaceae</taxon>
        <taxon>Orchidoideae</taxon>
        <taxon>Orchideae</taxon>
        <taxon>Orchidinae</taxon>
        <taxon>Platanthera</taxon>
    </lineage>
</organism>
<gene>
    <name evidence="4" type="ORF">KSP40_PGU003957</name>
</gene>
<dbReference type="PANTHER" id="PTHR47926">
    <property type="entry name" value="PENTATRICOPEPTIDE REPEAT-CONTAINING PROTEIN"/>
    <property type="match status" value="1"/>
</dbReference>
<keyword evidence="1" id="KW-0677">Repeat</keyword>
<dbReference type="Pfam" id="PF13041">
    <property type="entry name" value="PPR_2"/>
    <property type="match status" value="2"/>
</dbReference>
<dbReference type="Pfam" id="PF14432">
    <property type="entry name" value="DYW_deaminase"/>
    <property type="match status" value="1"/>
</dbReference>
<evidence type="ECO:0000256" key="1">
    <source>
        <dbReference type="ARBA" id="ARBA00022737"/>
    </source>
</evidence>
<dbReference type="NCBIfam" id="TIGR00756">
    <property type="entry name" value="PPR"/>
    <property type="match status" value="3"/>
</dbReference>
<dbReference type="InterPro" id="IPR046960">
    <property type="entry name" value="PPR_At4g14850-like_plant"/>
</dbReference>
<proteinExistence type="predicted"/>
<feature type="repeat" description="PPR" evidence="2">
    <location>
        <begin position="518"/>
        <end position="552"/>
    </location>
</feature>
<evidence type="ECO:0000313" key="5">
    <source>
        <dbReference type="Proteomes" id="UP001412067"/>
    </source>
</evidence>
<keyword evidence="5" id="KW-1185">Reference proteome</keyword>
<dbReference type="EMBL" id="JBBWWR010000017">
    <property type="protein sequence ID" value="KAK8945697.1"/>
    <property type="molecule type" value="Genomic_DNA"/>
</dbReference>
<dbReference type="PROSITE" id="PS51375">
    <property type="entry name" value="PPR"/>
    <property type="match status" value="5"/>
</dbReference>
<feature type="repeat" description="PPR" evidence="2">
    <location>
        <begin position="179"/>
        <end position="209"/>
    </location>
</feature>
<evidence type="ECO:0000256" key="2">
    <source>
        <dbReference type="PROSITE-ProRule" id="PRU00708"/>
    </source>
</evidence>
<dbReference type="PANTHER" id="PTHR47926:SF385">
    <property type="entry name" value="DYW DOMAIN-CONTAINING PROTEIN"/>
    <property type="match status" value="1"/>
</dbReference>
<dbReference type="Proteomes" id="UP001412067">
    <property type="component" value="Unassembled WGS sequence"/>
</dbReference>
<feature type="domain" description="DYW" evidence="3">
    <location>
        <begin position="596"/>
        <end position="688"/>
    </location>
</feature>